<comment type="function">
    <text evidence="6">Gustatory receptor which mediates acceptance or avoidance behavior, depending on its substrates.</text>
</comment>
<reference evidence="7" key="2">
    <citation type="journal article" date="2023" name="BMC Genomics">
        <title>Pest status, molecular evolution, and epigenetic factors derived from the genome assembly of Frankliniella fusca, a thysanopteran phytovirus vector.</title>
        <authorList>
            <person name="Catto M.A."/>
            <person name="Labadie P.E."/>
            <person name="Jacobson A.L."/>
            <person name="Kennedy G.G."/>
            <person name="Srinivasan R."/>
            <person name="Hunt B.G."/>
        </authorList>
    </citation>
    <scope>NUCLEOTIDE SEQUENCE</scope>
    <source>
        <strain evidence="7">PL_HMW_Pooled</strain>
    </source>
</reference>
<comment type="subcellular location">
    <subcellularLocation>
        <location evidence="1 6">Cell membrane</location>
        <topology evidence="1 6">Multi-pass membrane protein</topology>
    </subcellularLocation>
</comment>
<dbReference type="Proteomes" id="UP001219518">
    <property type="component" value="Unassembled WGS sequence"/>
</dbReference>
<keyword evidence="2 6" id="KW-1003">Cell membrane</keyword>
<dbReference type="GO" id="GO:0050909">
    <property type="term" value="P:sensory perception of taste"/>
    <property type="evidence" value="ECO:0007669"/>
    <property type="project" value="InterPro"/>
</dbReference>
<proteinExistence type="inferred from homology"/>
<evidence type="ECO:0000313" key="7">
    <source>
        <dbReference type="EMBL" id="KAK3922699.1"/>
    </source>
</evidence>
<dbReference type="AlphaFoldDB" id="A0AAE1LLA5"/>
<dbReference type="Pfam" id="PF08395">
    <property type="entry name" value="7tm_7"/>
    <property type="match status" value="1"/>
</dbReference>
<protein>
    <recommendedName>
        <fullName evidence="6">Gustatory receptor</fullName>
    </recommendedName>
</protein>
<evidence type="ECO:0000256" key="4">
    <source>
        <dbReference type="ARBA" id="ARBA00022989"/>
    </source>
</evidence>
<evidence type="ECO:0000256" key="5">
    <source>
        <dbReference type="ARBA" id="ARBA00023136"/>
    </source>
</evidence>
<evidence type="ECO:0000313" key="8">
    <source>
        <dbReference type="Proteomes" id="UP001219518"/>
    </source>
</evidence>
<comment type="caution">
    <text evidence="7">The sequence shown here is derived from an EMBL/GenBank/DDBJ whole genome shotgun (WGS) entry which is preliminary data.</text>
</comment>
<reference evidence="7" key="1">
    <citation type="submission" date="2021-07" db="EMBL/GenBank/DDBJ databases">
        <authorList>
            <person name="Catto M.A."/>
            <person name="Jacobson A."/>
            <person name="Kennedy G."/>
            <person name="Labadie P."/>
            <person name="Hunt B.G."/>
            <person name="Srinivasan R."/>
        </authorList>
    </citation>
    <scope>NUCLEOTIDE SEQUENCE</scope>
    <source>
        <strain evidence="7">PL_HMW_Pooled</strain>
        <tissue evidence="7">Head</tissue>
    </source>
</reference>
<sequence length="456" mass="50754">MRARGCPRPESRPHAALLQASAAGGGMDLRWLTERCCCVTSTAATCLGLLPVRGWLAAPRPWPAPAAYGLGDHPPRPDRAAKLQHFSNIYAKASKNLDELGLHNHRNVFAPISFQAYVRDIDTKSELFPLLVACFFAFERATVTFSLCSNRAALTNLQRCLLHYQRVHPLPPRGYRAVLLLHLFVVIYVADVYLLFASALNGDKSWRAHEVAGLVTGIQWGMYFCMALLIKAQLGALAADLRDECARLMARAAGAGHRPASSTSRVKKSKVKEISVPILSANPPSVLTRAARGSLCQQWRSLRLRQQYLHDMSAATTRVYQWTLSIILLTSTLYANLQIADCLLKITGAKMDPIPPERQLLRKLAQISNSIIHCLSIVMLFVVYRWQGSESEQMCHMLQGHLALLSLHAEQEESGCVREVNLFIKQIRFQGPTDNVLGLLDINLSSMMRVIYPKHA</sequence>
<accession>A0AAE1LLA5</accession>
<evidence type="ECO:0000256" key="1">
    <source>
        <dbReference type="ARBA" id="ARBA00004651"/>
    </source>
</evidence>
<keyword evidence="6" id="KW-0807">Transducer</keyword>
<dbReference type="GO" id="GO:0005886">
    <property type="term" value="C:plasma membrane"/>
    <property type="evidence" value="ECO:0007669"/>
    <property type="project" value="UniProtKB-SubCell"/>
</dbReference>
<dbReference type="GO" id="GO:0007165">
    <property type="term" value="P:signal transduction"/>
    <property type="evidence" value="ECO:0007669"/>
    <property type="project" value="UniProtKB-KW"/>
</dbReference>
<dbReference type="InterPro" id="IPR013604">
    <property type="entry name" value="7TM_chemorcpt"/>
</dbReference>
<keyword evidence="4 6" id="KW-1133">Transmembrane helix</keyword>
<comment type="similarity">
    <text evidence="6">Belongs to the insect chemoreceptor superfamily. Gustatory receptor (GR) family.</text>
</comment>
<keyword evidence="6" id="KW-0675">Receptor</keyword>
<organism evidence="7 8">
    <name type="scientific">Frankliniella fusca</name>
    <dbReference type="NCBI Taxonomy" id="407009"/>
    <lineage>
        <taxon>Eukaryota</taxon>
        <taxon>Metazoa</taxon>
        <taxon>Ecdysozoa</taxon>
        <taxon>Arthropoda</taxon>
        <taxon>Hexapoda</taxon>
        <taxon>Insecta</taxon>
        <taxon>Pterygota</taxon>
        <taxon>Neoptera</taxon>
        <taxon>Paraneoptera</taxon>
        <taxon>Thysanoptera</taxon>
        <taxon>Terebrantia</taxon>
        <taxon>Thripoidea</taxon>
        <taxon>Thripidae</taxon>
        <taxon>Frankliniella</taxon>
    </lineage>
</organism>
<feature type="transmembrane region" description="Helical" evidence="6">
    <location>
        <begin position="178"/>
        <end position="200"/>
    </location>
</feature>
<evidence type="ECO:0000256" key="2">
    <source>
        <dbReference type="ARBA" id="ARBA00022475"/>
    </source>
</evidence>
<dbReference type="EMBL" id="JAHWGI010001107">
    <property type="protein sequence ID" value="KAK3922699.1"/>
    <property type="molecule type" value="Genomic_DNA"/>
</dbReference>
<keyword evidence="8" id="KW-1185">Reference proteome</keyword>
<evidence type="ECO:0000256" key="6">
    <source>
        <dbReference type="RuleBase" id="RU363108"/>
    </source>
</evidence>
<keyword evidence="3 6" id="KW-0812">Transmembrane</keyword>
<comment type="caution">
    <text evidence="6">Lacks conserved residue(s) required for the propagation of feature annotation.</text>
</comment>
<keyword evidence="5 6" id="KW-0472">Membrane</keyword>
<gene>
    <name evidence="7" type="ORF">KUF71_001495</name>
</gene>
<evidence type="ECO:0000256" key="3">
    <source>
        <dbReference type="ARBA" id="ARBA00022692"/>
    </source>
</evidence>
<feature type="transmembrane region" description="Helical" evidence="6">
    <location>
        <begin position="367"/>
        <end position="386"/>
    </location>
</feature>
<name>A0AAE1LLA5_9NEOP</name>
<feature type="transmembrane region" description="Helical" evidence="6">
    <location>
        <begin position="220"/>
        <end position="241"/>
    </location>
</feature>